<dbReference type="InterPro" id="IPR023380">
    <property type="entry name" value="DsbB-like_sf"/>
</dbReference>
<dbReference type="EMBL" id="AP018005">
    <property type="protein sequence ID" value="BBB15739.1"/>
    <property type="molecule type" value="Genomic_DNA"/>
</dbReference>
<accession>A0A2Z5UVZ9</accession>
<feature type="transmembrane region" description="Helical" evidence="5">
    <location>
        <begin position="44"/>
        <end position="63"/>
    </location>
</feature>
<dbReference type="InterPro" id="IPR003752">
    <property type="entry name" value="DiS_bond_form_DsbB/BdbC"/>
</dbReference>
<keyword evidence="2 5" id="KW-0812">Transmembrane</keyword>
<keyword evidence="4 5" id="KW-0472">Membrane</keyword>
<evidence type="ECO:0000256" key="3">
    <source>
        <dbReference type="ARBA" id="ARBA00022989"/>
    </source>
</evidence>
<evidence type="ECO:0000256" key="4">
    <source>
        <dbReference type="ARBA" id="ARBA00023136"/>
    </source>
</evidence>
<proteinExistence type="predicted"/>
<protein>
    <submittedName>
        <fullName evidence="6">Putative inner membrane protein</fullName>
    </submittedName>
</protein>
<evidence type="ECO:0000313" key="6">
    <source>
        <dbReference type="EMBL" id="BBB15739.1"/>
    </source>
</evidence>
<evidence type="ECO:0000313" key="7">
    <source>
        <dbReference type="Proteomes" id="UP000282483"/>
    </source>
</evidence>
<keyword evidence="3 5" id="KW-1133">Transmembrane helix</keyword>
<feature type="transmembrane region" description="Helical" evidence="5">
    <location>
        <begin position="148"/>
        <end position="170"/>
    </location>
</feature>
<comment type="subcellular location">
    <subcellularLocation>
        <location evidence="1">Membrane</location>
        <topology evidence="1">Multi-pass membrane protein</topology>
    </subcellularLocation>
</comment>
<evidence type="ECO:0000256" key="1">
    <source>
        <dbReference type="ARBA" id="ARBA00004141"/>
    </source>
</evidence>
<sequence length="196" mass="21644">MEPHKVAKIIKIFNALDALGLCLLLLIAFALQLIFHELPCPLCILQRIGILAIAFGFLLNVKFNIHPGHYTLSLLAALLTAAMSVRQIFLHVIPGDPGYGSSVFGLHLYTWVFLLCVGVIIYIAIIFSISPQYSEIPSGVFKSKTLQLLTHLAFAVVFLLTVFNGISTYLECGLKACPENPVKYEIQLVEVHPTHT</sequence>
<feature type="transmembrane region" description="Helical" evidence="5">
    <location>
        <begin position="12"/>
        <end position="32"/>
    </location>
</feature>
<keyword evidence="7" id="KW-1185">Reference proteome</keyword>
<dbReference type="Gene3D" id="1.20.1550.10">
    <property type="entry name" value="DsbB-like"/>
    <property type="match status" value="1"/>
</dbReference>
<dbReference type="Pfam" id="PF02600">
    <property type="entry name" value="DsbB"/>
    <property type="match status" value="1"/>
</dbReference>
<organism evidence="6 7">
    <name type="scientific">Candidatus Rickettsiella viridis</name>
    <dbReference type="NCBI Taxonomy" id="676208"/>
    <lineage>
        <taxon>Bacteria</taxon>
        <taxon>Pseudomonadati</taxon>
        <taxon>Pseudomonadota</taxon>
        <taxon>Gammaproteobacteria</taxon>
        <taxon>Legionellales</taxon>
        <taxon>Coxiellaceae</taxon>
        <taxon>Rickettsiella</taxon>
    </lineage>
</organism>
<feature type="transmembrane region" description="Helical" evidence="5">
    <location>
        <begin position="70"/>
        <end position="89"/>
    </location>
</feature>
<reference evidence="6 7" key="1">
    <citation type="submission" date="2017-03" db="EMBL/GenBank/DDBJ databases">
        <title>The genome sequence of Candidatus Rickettsiella viridis.</title>
        <authorList>
            <person name="Nikoh N."/>
            <person name="Tsuchida T."/>
            <person name="Yamaguchi K."/>
            <person name="Maeda T."/>
            <person name="Shigenobu S."/>
            <person name="Fukatsu T."/>
        </authorList>
    </citation>
    <scope>NUCLEOTIDE SEQUENCE [LARGE SCALE GENOMIC DNA]</scope>
    <source>
        <strain evidence="6 7">Ap-RA04</strain>
    </source>
</reference>
<dbReference type="GO" id="GO:0016020">
    <property type="term" value="C:membrane"/>
    <property type="evidence" value="ECO:0007669"/>
    <property type="project" value="UniProtKB-SubCell"/>
</dbReference>
<name>A0A2Z5UVZ9_9COXI</name>
<dbReference type="GO" id="GO:0015035">
    <property type="term" value="F:protein-disulfide reductase activity"/>
    <property type="evidence" value="ECO:0007669"/>
    <property type="project" value="InterPro"/>
</dbReference>
<dbReference type="GO" id="GO:0006457">
    <property type="term" value="P:protein folding"/>
    <property type="evidence" value="ECO:0007669"/>
    <property type="project" value="InterPro"/>
</dbReference>
<dbReference type="AlphaFoldDB" id="A0A2Z5UVZ9"/>
<dbReference type="OrthoDB" id="3711263at2"/>
<gene>
    <name evidence="6" type="ORF">RVIR1_12900</name>
</gene>
<dbReference type="SUPFAM" id="SSF158442">
    <property type="entry name" value="DsbB-like"/>
    <property type="match status" value="1"/>
</dbReference>
<dbReference type="KEGG" id="rvi:RVIR1_12900"/>
<evidence type="ECO:0000256" key="5">
    <source>
        <dbReference type="SAM" id="Phobius"/>
    </source>
</evidence>
<dbReference type="Proteomes" id="UP000282483">
    <property type="component" value="Chromosome"/>
</dbReference>
<feature type="transmembrane region" description="Helical" evidence="5">
    <location>
        <begin position="109"/>
        <end position="127"/>
    </location>
</feature>
<evidence type="ECO:0000256" key="2">
    <source>
        <dbReference type="ARBA" id="ARBA00022692"/>
    </source>
</evidence>